<dbReference type="RefSeq" id="XP_033462903.1">
    <property type="nucleotide sequence ID" value="XM_033608205.1"/>
</dbReference>
<protein>
    <submittedName>
        <fullName evidence="3">Uncharacterized protein</fullName>
    </submittedName>
</protein>
<evidence type="ECO:0000313" key="3">
    <source>
        <dbReference type="RefSeq" id="XP_033462903.1"/>
    </source>
</evidence>
<accession>A0A6J3MG50</accession>
<organism evidence="3">
    <name type="scientific">Dissoconium aciculare CBS 342.82</name>
    <dbReference type="NCBI Taxonomy" id="1314786"/>
    <lineage>
        <taxon>Eukaryota</taxon>
        <taxon>Fungi</taxon>
        <taxon>Dikarya</taxon>
        <taxon>Ascomycota</taxon>
        <taxon>Pezizomycotina</taxon>
        <taxon>Dothideomycetes</taxon>
        <taxon>Dothideomycetidae</taxon>
        <taxon>Mycosphaerellales</taxon>
        <taxon>Dissoconiaceae</taxon>
        <taxon>Dissoconium</taxon>
    </lineage>
</organism>
<evidence type="ECO:0000313" key="2">
    <source>
        <dbReference type="Proteomes" id="UP000504637"/>
    </source>
</evidence>
<name>A0A6J3MG50_9PEZI</name>
<keyword evidence="2" id="KW-1185">Reference proteome</keyword>
<reference evidence="3" key="1">
    <citation type="submission" date="2020-01" db="EMBL/GenBank/DDBJ databases">
        <authorList>
            <consortium name="DOE Joint Genome Institute"/>
            <person name="Haridas S."/>
            <person name="Albert R."/>
            <person name="Binder M."/>
            <person name="Bloem J."/>
            <person name="Labutti K."/>
            <person name="Salamov A."/>
            <person name="Andreopoulos B."/>
            <person name="Baker S.E."/>
            <person name="Barry K."/>
            <person name="Bills G."/>
            <person name="Bluhm B.H."/>
            <person name="Cannon C."/>
            <person name="Castanera R."/>
            <person name="Culley D.E."/>
            <person name="Daum C."/>
            <person name="Ezra D."/>
            <person name="Gonzalez J.B."/>
            <person name="Henrissat B."/>
            <person name="Kuo A."/>
            <person name="Liang C."/>
            <person name="Lipzen A."/>
            <person name="Lutzoni F."/>
            <person name="Magnuson J."/>
            <person name="Mondo S."/>
            <person name="Nolan M."/>
            <person name="Ohm R."/>
            <person name="Pangilinan J."/>
            <person name="Park H.-J."/>
            <person name="Ramirez L."/>
            <person name="Alfaro M."/>
            <person name="Sun H."/>
            <person name="Tritt A."/>
            <person name="Yoshinaga Y."/>
            <person name="Zwiers L.-H."/>
            <person name="Turgeon B.G."/>
            <person name="Goodwin S.B."/>
            <person name="Spatafora J.W."/>
            <person name="Crous P.W."/>
            <person name="Grigoriev I.V."/>
        </authorList>
    </citation>
    <scope>NUCLEOTIDE SEQUENCE</scope>
    <source>
        <strain evidence="3">CBS 342.82</strain>
    </source>
</reference>
<evidence type="ECO:0000256" key="1">
    <source>
        <dbReference type="SAM" id="MobiDB-lite"/>
    </source>
</evidence>
<dbReference type="AlphaFoldDB" id="A0A6J3MG50"/>
<proteinExistence type="predicted"/>
<sequence>MAILAMARMHLNSITTAQSSLPELFRVKILVTNEPRESGAFQPEIMAPDTANTVGQASHDIFFTIDPISGVLSPPSLIRDVSRINDNSFTSAADRSHNAGNVSTIAFTSTSHETRRASKPPMPPSMDGILLATRLSTAAASPMGEDLLPANNFEMESMELMSSDEITSEGLNISIADMSQSPSEAGSWVSERQEIHRGRFDA</sequence>
<feature type="region of interest" description="Disordered" evidence="1">
    <location>
        <begin position="179"/>
        <end position="202"/>
    </location>
</feature>
<dbReference type="Proteomes" id="UP000504637">
    <property type="component" value="Unplaced"/>
</dbReference>
<reference evidence="3" key="2">
    <citation type="submission" date="2020-04" db="EMBL/GenBank/DDBJ databases">
        <authorList>
            <consortium name="NCBI Genome Project"/>
        </authorList>
    </citation>
    <scope>NUCLEOTIDE SEQUENCE</scope>
    <source>
        <strain evidence="3">CBS 342.82</strain>
    </source>
</reference>
<feature type="compositionally biased region" description="Basic and acidic residues" evidence="1">
    <location>
        <begin position="191"/>
        <end position="202"/>
    </location>
</feature>
<reference evidence="3" key="3">
    <citation type="submission" date="2025-08" db="UniProtKB">
        <authorList>
            <consortium name="RefSeq"/>
        </authorList>
    </citation>
    <scope>IDENTIFICATION</scope>
    <source>
        <strain evidence="3">CBS 342.82</strain>
    </source>
</reference>
<gene>
    <name evidence="3" type="ORF">K489DRAFT_419156</name>
</gene>
<dbReference type="GeneID" id="54366005"/>